<evidence type="ECO:0000313" key="6">
    <source>
        <dbReference type="Proteomes" id="UP000236199"/>
    </source>
</evidence>
<dbReference type="SUPFAM" id="SSF53822">
    <property type="entry name" value="Periplasmic binding protein-like I"/>
    <property type="match status" value="1"/>
</dbReference>
<comment type="caution">
    <text evidence="5">The sequence shown here is derived from an EMBL/GenBank/DDBJ whole genome shotgun (WGS) entry which is preliminary data.</text>
</comment>
<keyword evidence="3" id="KW-0732">Signal</keyword>
<dbReference type="PANTHER" id="PTHR46847">
    <property type="entry name" value="D-ALLOSE-BINDING PERIPLASMIC PROTEIN-RELATED"/>
    <property type="match status" value="1"/>
</dbReference>
<dbReference type="GO" id="GO:0030313">
    <property type="term" value="C:cell envelope"/>
    <property type="evidence" value="ECO:0007669"/>
    <property type="project" value="UniProtKB-SubCell"/>
</dbReference>
<accession>A0A2K1PEP3</accession>
<reference evidence="5 6" key="1">
    <citation type="submission" date="2013-12" db="EMBL/GenBank/DDBJ databases">
        <title>Comparative genomics of Petrotoga isolates.</title>
        <authorList>
            <person name="Nesbo C.L."/>
            <person name="Charchuk R."/>
            <person name="Chow K."/>
        </authorList>
    </citation>
    <scope>NUCLEOTIDE SEQUENCE [LARGE SCALE GENOMIC DNA]</scope>
    <source>
        <strain evidence="5 6">DSM 10691</strain>
    </source>
</reference>
<keyword evidence="6" id="KW-1185">Reference proteome</keyword>
<evidence type="ECO:0000256" key="3">
    <source>
        <dbReference type="ARBA" id="ARBA00022729"/>
    </source>
</evidence>
<dbReference type="Proteomes" id="UP000236199">
    <property type="component" value="Unassembled WGS sequence"/>
</dbReference>
<dbReference type="InterPro" id="IPR028082">
    <property type="entry name" value="Peripla_BP_I"/>
</dbReference>
<dbReference type="OrthoDB" id="43195at2"/>
<organism evidence="5 6">
    <name type="scientific">Petrotoga miotherma DSM 10691</name>
    <dbReference type="NCBI Taxonomy" id="1434326"/>
    <lineage>
        <taxon>Bacteria</taxon>
        <taxon>Thermotogati</taxon>
        <taxon>Thermotogota</taxon>
        <taxon>Thermotogae</taxon>
        <taxon>Petrotogales</taxon>
        <taxon>Petrotogaceae</taxon>
        <taxon>Petrotoga</taxon>
    </lineage>
</organism>
<dbReference type="GO" id="GO:0030246">
    <property type="term" value="F:carbohydrate binding"/>
    <property type="evidence" value="ECO:0007669"/>
    <property type="project" value="UniProtKB-ARBA"/>
</dbReference>
<evidence type="ECO:0000313" key="5">
    <source>
        <dbReference type="EMBL" id="PNS01245.1"/>
    </source>
</evidence>
<dbReference type="Gene3D" id="3.40.50.2300">
    <property type="match status" value="2"/>
</dbReference>
<comment type="similarity">
    <text evidence="2">Belongs to the bacterial solute-binding protein 2 family.</text>
</comment>
<dbReference type="InterPro" id="IPR025997">
    <property type="entry name" value="SBP_2_dom"/>
</dbReference>
<dbReference type="PANTHER" id="PTHR46847:SF1">
    <property type="entry name" value="D-ALLOSE-BINDING PERIPLASMIC PROTEIN-RELATED"/>
    <property type="match status" value="1"/>
</dbReference>
<name>A0A2K1PEP3_9BACT</name>
<dbReference type="RefSeq" id="WP_103078437.1">
    <property type="nucleotide sequence ID" value="NZ_AZRM01000015.1"/>
</dbReference>
<evidence type="ECO:0000259" key="4">
    <source>
        <dbReference type="Pfam" id="PF13407"/>
    </source>
</evidence>
<feature type="domain" description="Periplasmic binding protein" evidence="4">
    <location>
        <begin position="24"/>
        <end position="278"/>
    </location>
</feature>
<sequence>MKKFVFVLFVSIVFLPVFLHAFTIGLVLGNMDNPYFVTMANAAEEQAKLLGIDITVLDANYDSATQHSQVENLLQRNVDAIVINPTDSKALIPAAEAAYEAGVPFVCIDRTVDSELISLDIESDNYMAGKLAAEYVADRLNGKGKIAIIYGTPGLSVMRERTDGFMDEIKKYSNIEIVAEQNGDFNMADGMAAAEAILTAHPHEIDAIYAENDPMALGTVQALKMFNYEKDEIFIVAVDASPAGLDAMQKGDYIAFEAGQQPRKMTAMAVTAAYLLAEDFKIETPDGSKRYFMEVVPVTIDNVDEWLETSVDGWH</sequence>
<gene>
    <name evidence="5" type="ORF">X928_03170</name>
</gene>
<proteinExistence type="inferred from homology"/>
<dbReference type="EMBL" id="AZRM01000015">
    <property type="protein sequence ID" value="PNS01245.1"/>
    <property type="molecule type" value="Genomic_DNA"/>
</dbReference>
<evidence type="ECO:0000256" key="1">
    <source>
        <dbReference type="ARBA" id="ARBA00004196"/>
    </source>
</evidence>
<comment type="subcellular location">
    <subcellularLocation>
        <location evidence="1">Cell envelope</location>
    </subcellularLocation>
</comment>
<evidence type="ECO:0000256" key="2">
    <source>
        <dbReference type="ARBA" id="ARBA00007639"/>
    </source>
</evidence>
<protein>
    <submittedName>
        <fullName evidence="5">D-ribose transporter subunit RbsB</fullName>
    </submittedName>
</protein>
<dbReference type="Pfam" id="PF13407">
    <property type="entry name" value="Peripla_BP_4"/>
    <property type="match status" value="1"/>
</dbReference>
<dbReference type="AlphaFoldDB" id="A0A2K1PEP3"/>
<dbReference type="CDD" id="cd01536">
    <property type="entry name" value="PBP1_ABC_sugar_binding-like"/>
    <property type="match status" value="1"/>
</dbReference>